<dbReference type="AlphaFoldDB" id="A0A1B7M3B6"/>
<reference evidence="2 3" key="1">
    <citation type="submission" date="2016-04" db="EMBL/GenBank/DDBJ databases">
        <title>First whole genome shotgun sequence of the bacterium Enteractinococcus sp. strain UASWS1574.</title>
        <authorList>
            <person name="Crovadore J."/>
            <person name="Chablais R."/>
            <person name="Lefort F."/>
        </authorList>
    </citation>
    <scope>NUCLEOTIDE SEQUENCE [LARGE SCALE GENOMIC DNA]</scope>
    <source>
        <strain evidence="2 3">UASWS1574</strain>
    </source>
</reference>
<dbReference type="Proteomes" id="UP000078292">
    <property type="component" value="Unassembled WGS sequence"/>
</dbReference>
<keyword evidence="1" id="KW-0472">Membrane</keyword>
<keyword evidence="3" id="KW-1185">Reference proteome</keyword>
<dbReference type="OrthoDB" id="4829932at2"/>
<comment type="caution">
    <text evidence="2">The sequence shown here is derived from an EMBL/GenBank/DDBJ whole genome shotgun (WGS) entry which is preliminary data.</text>
</comment>
<dbReference type="InterPro" id="IPR023833">
    <property type="entry name" value="Signal_pept_SipW-depend-type"/>
</dbReference>
<evidence type="ECO:0000256" key="1">
    <source>
        <dbReference type="SAM" id="Phobius"/>
    </source>
</evidence>
<keyword evidence="1" id="KW-0812">Transmembrane</keyword>
<name>A0A1B7M3B6_9MICC</name>
<sequence length="201" mass="21060">MTSSPNDDGAAQHNWLLPIGVAVLAGIGAAGGTFALWSDHDTAQAQFVSSGDLKISSLSAPTWHETSPDVTATPRVIDPATFLLRPGDSITVAIPFETTLRGDNLNTELSVDWSAESGLPHGVTGTYTLVDSRGNPLHKTPVELGEAMEFAAHDGGHYAVEVELDLTEVDTRFGAESPDPLSELGNFDVAVHQVRSTGGAS</sequence>
<proteinExistence type="predicted"/>
<dbReference type="RefSeq" id="WP_052500003.1">
    <property type="nucleotide sequence ID" value="NZ_LXEY01000004.1"/>
</dbReference>
<evidence type="ECO:0008006" key="4">
    <source>
        <dbReference type="Google" id="ProtNLM"/>
    </source>
</evidence>
<evidence type="ECO:0000313" key="2">
    <source>
        <dbReference type="EMBL" id="OAV63084.1"/>
    </source>
</evidence>
<protein>
    <recommendedName>
        <fullName evidence="4">Alternate-type signal peptide domain-containing protein</fullName>
    </recommendedName>
</protein>
<accession>A0A1B7M3B6</accession>
<dbReference type="NCBIfam" id="TIGR04088">
    <property type="entry name" value="cognate_SipW"/>
    <property type="match status" value="1"/>
</dbReference>
<dbReference type="NCBIfam" id="TIGR04089">
    <property type="entry name" value="exp_by_SipW_III"/>
    <property type="match status" value="1"/>
</dbReference>
<dbReference type="InterPro" id="IPR024006">
    <property type="entry name" value="Alt_signal_exp_actinobact"/>
</dbReference>
<dbReference type="EMBL" id="LXEY01000004">
    <property type="protein sequence ID" value="OAV63084.1"/>
    <property type="molecule type" value="Genomic_DNA"/>
</dbReference>
<gene>
    <name evidence="2" type="ORF">A6F49_03315</name>
</gene>
<organism evidence="2 3">
    <name type="scientific">Enteractinococcus helveticum</name>
    <dbReference type="NCBI Taxonomy" id="1837282"/>
    <lineage>
        <taxon>Bacteria</taxon>
        <taxon>Bacillati</taxon>
        <taxon>Actinomycetota</taxon>
        <taxon>Actinomycetes</taxon>
        <taxon>Micrococcales</taxon>
        <taxon>Micrococcaceae</taxon>
    </lineage>
</organism>
<feature type="transmembrane region" description="Helical" evidence="1">
    <location>
        <begin position="15"/>
        <end position="37"/>
    </location>
</feature>
<evidence type="ECO:0000313" key="3">
    <source>
        <dbReference type="Proteomes" id="UP000078292"/>
    </source>
</evidence>
<keyword evidence="1" id="KW-1133">Transmembrane helix</keyword>
<dbReference type="STRING" id="1837282.A6F49_03315"/>